<comment type="similarity">
    <text evidence="1">Belongs to the AB hydrolase superfamily. FUS2 hydrolase family.</text>
</comment>
<dbReference type="Proteomes" id="UP000182427">
    <property type="component" value="Chromosome I"/>
</dbReference>
<dbReference type="InterPro" id="IPR029058">
    <property type="entry name" value="AB_hydrolase_fold"/>
</dbReference>
<evidence type="ECO:0000259" key="2">
    <source>
        <dbReference type="Pfam" id="PF12697"/>
    </source>
</evidence>
<dbReference type="SUPFAM" id="SSF53474">
    <property type="entry name" value="alpha/beta-Hydrolases"/>
    <property type="match status" value="1"/>
</dbReference>
<keyword evidence="3" id="KW-0378">Hydrolase</keyword>
<dbReference type="Pfam" id="PF12697">
    <property type="entry name" value="Abhydrolase_6"/>
    <property type="match status" value="1"/>
</dbReference>
<accession>A0A1G7KTK2</accession>
<evidence type="ECO:0000313" key="4">
    <source>
        <dbReference type="Proteomes" id="UP000182427"/>
    </source>
</evidence>
<dbReference type="GO" id="GO:0016787">
    <property type="term" value="F:hydrolase activity"/>
    <property type="evidence" value="ECO:0007669"/>
    <property type="project" value="UniProtKB-KW"/>
</dbReference>
<dbReference type="InterPro" id="IPR050261">
    <property type="entry name" value="FrsA_esterase"/>
</dbReference>
<name>A0A1G7KTK2_9BACT</name>
<sequence length="403" mass="45257">MPVLSNNIMWESFALRALSCTTYGGADLGECYATMNRIGDTGSREDWHREWVQTADRLFAIGRTCEDAGHKVSAREAYFRASTYYQVSYFPLFGSPVDPWLVDAFGKETESFLCAAKLNPSPIEPVDIPFEGASLPAYFLKPDTHATRRPTILHINGYDGNINEMYFAHGPAAMSRNYNCLLLDGPGQGRCLIRDGLPMRPDWETVVQTAIDYLISCPDVDPDRIVLAGWSFGGYLAPRAAAFEKRIAALIADPGLWDLKPDLKPYGLSDEAIRRFPEIDRSVFSRWEEKLRSPEADPMMHWKIVQRGLWVHGVESLFDLICELGRYELSPYVSQIECPTLLTAAEGDSLGVQADTLFAALRCPKTLIRFSEAEGANGHCEALGRRLYHQRVFDWLDKTLGLI</sequence>
<protein>
    <submittedName>
        <fullName evidence="3">Alpha/beta hydrolase family protein</fullName>
    </submittedName>
</protein>
<dbReference type="PANTHER" id="PTHR22946">
    <property type="entry name" value="DIENELACTONE HYDROLASE DOMAIN-CONTAINING PROTEIN-RELATED"/>
    <property type="match status" value="1"/>
</dbReference>
<reference evidence="3 4" key="1">
    <citation type="submission" date="2016-10" db="EMBL/GenBank/DDBJ databases">
        <authorList>
            <person name="de Groot N.N."/>
        </authorList>
    </citation>
    <scope>NUCLEOTIDE SEQUENCE [LARGE SCALE GENOMIC DNA]</scope>
    <source>
        <strain evidence="3 4">GAS232</strain>
    </source>
</reference>
<dbReference type="EMBL" id="LT629690">
    <property type="protein sequence ID" value="SDF40260.1"/>
    <property type="molecule type" value="Genomic_DNA"/>
</dbReference>
<evidence type="ECO:0000256" key="1">
    <source>
        <dbReference type="ARBA" id="ARBA00038115"/>
    </source>
</evidence>
<gene>
    <name evidence="3" type="ORF">SAMN05444167_2295</name>
</gene>
<dbReference type="Gene3D" id="1.20.1440.110">
    <property type="entry name" value="acylaminoacyl peptidase"/>
    <property type="match status" value="1"/>
</dbReference>
<dbReference type="AlphaFoldDB" id="A0A1G7KTK2"/>
<organism evidence="3 4">
    <name type="scientific">Terriglobus roseus</name>
    <dbReference type="NCBI Taxonomy" id="392734"/>
    <lineage>
        <taxon>Bacteria</taxon>
        <taxon>Pseudomonadati</taxon>
        <taxon>Acidobacteriota</taxon>
        <taxon>Terriglobia</taxon>
        <taxon>Terriglobales</taxon>
        <taxon>Acidobacteriaceae</taxon>
        <taxon>Terriglobus</taxon>
    </lineage>
</organism>
<evidence type="ECO:0000313" key="3">
    <source>
        <dbReference type="EMBL" id="SDF40260.1"/>
    </source>
</evidence>
<dbReference type="InterPro" id="IPR000073">
    <property type="entry name" value="AB_hydrolase_1"/>
</dbReference>
<keyword evidence="4" id="KW-1185">Reference proteome</keyword>
<dbReference type="PANTHER" id="PTHR22946:SF12">
    <property type="entry name" value="CONIDIAL PIGMENT BIOSYNTHESIS PROTEIN AYG1 (AFU_ORTHOLOGUE AFUA_2G17550)"/>
    <property type="match status" value="1"/>
</dbReference>
<dbReference type="Gene3D" id="3.40.50.1820">
    <property type="entry name" value="alpha/beta hydrolase"/>
    <property type="match status" value="1"/>
</dbReference>
<dbReference type="OrthoDB" id="9805123at2"/>
<feature type="domain" description="AB hydrolase-1" evidence="2">
    <location>
        <begin position="169"/>
        <end position="290"/>
    </location>
</feature>
<proteinExistence type="inferred from homology"/>